<dbReference type="EMBL" id="PNIK01000062">
    <property type="protein sequence ID" value="PMP66964.1"/>
    <property type="molecule type" value="Genomic_DNA"/>
</dbReference>
<proteinExistence type="predicted"/>
<evidence type="ECO:0000313" key="4">
    <source>
        <dbReference type="Proteomes" id="UP000235460"/>
    </source>
</evidence>
<dbReference type="EMBL" id="PNJD01000112">
    <property type="protein sequence ID" value="PMP97864.1"/>
    <property type="molecule type" value="Genomic_DNA"/>
</dbReference>
<evidence type="ECO:0000313" key="5">
    <source>
        <dbReference type="Proteomes" id="UP000235619"/>
    </source>
</evidence>
<dbReference type="Proteomes" id="UP000235460">
    <property type="component" value="Unassembled WGS sequence"/>
</dbReference>
<sequence length="115" mass="13548">MNNKATIYRPTVEYTHTNKKSKNKEEAISIKDWIKEFIVDSFLFFLGILIFVFSVATAYNTYLLIKLKVEKKSLLHENQSLKKEYQYLTSKEVVLEKAKVLGLYPPQKEDLLRLE</sequence>
<dbReference type="Proteomes" id="UP000235619">
    <property type="component" value="Unassembled WGS sequence"/>
</dbReference>
<dbReference type="AlphaFoldDB" id="A0A2N7PNC4"/>
<comment type="caution">
    <text evidence="2">The sequence shown here is derived from an EMBL/GenBank/DDBJ whole genome shotgun (WGS) entry which is preliminary data.</text>
</comment>
<keyword evidence="1" id="KW-0472">Membrane</keyword>
<evidence type="ECO:0008006" key="6">
    <source>
        <dbReference type="Google" id="ProtNLM"/>
    </source>
</evidence>
<evidence type="ECO:0000313" key="2">
    <source>
        <dbReference type="EMBL" id="PMP66964.1"/>
    </source>
</evidence>
<reference evidence="4 5" key="1">
    <citation type="submission" date="2018-01" db="EMBL/GenBank/DDBJ databases">
        <title>Metagenomic assembled genomes from two thermal pools in the Uzon Caldera, Kamchatka, Russia.</title>
        <authorList>
            <person name="Wilkins L."/>
            <person name="Ettinger C."/>
        </authorList>
    </citation>
    <scope>NUCLEOTIDE SEQUENCE [LARGE SCALE GENOMIC DNA]</scope>
    <source>
        <strain evidence="3">ARK-04</strain>
        <strain evidence="2">ZAV-08</strain>
    </source>
</reference>
<feature type="transmembrane region" description="Helical" evidence="1">
    <location>
        <begin position="42"/>
        <end position="65"/>
    </location>
</feature>
<keyword evidence="1" id="KW-1133">Transmembrane helix</keyword>
<evidence type="ECO:0000256" key="1">
    <source>
        <dbReference type="SAM" id="Phobius"/>
    </source>
</evidence>
<name>A0A2N7PNC4_9BACT</name>
<protein>
    <recommendedName>
        <fullName evidence="6">Cell division protein FtsL</fullName>
    </recommendedName>
</protein>
<keyword evidence="1" id="KW-0812">Transmembrane</keyword>
<accession>A0A2N7PNC4</accession>
<evidence type="ECO:0000313" key="3">
    <source>
        <dbReference type="EMBL" id="PMP97864.1"/>
    </source>
</evidence>
<gene>
    <name evidence="3" type="ORF">C0169_01795</name>
    <name evidence="2" type="ORF">C0190_04405</name>
</gene>
<organism evidence="2 4">
    <name type="scientific">Thermodesulfobacterium geofontis</name>
    <dbReference type="NCBI Taxonomy" id="1295609"/>
    <lineage>
        <taxon>Bacteria</taxon>
        <taxon>Pseudomonadati</taxon>
        <taxon>Thermodesulfobacteriota</taxon>
        <taxon>Thermodesulfobacteria</taxon>
        <taxon>Thermodesulfobacteriales</taxon>
        <taxon>Thermodesulfobacteriaceae</taxon>
        <taxon>Thermodesulfobacterium</taxon>
    </lineage>
</organism>